<organism evidence="1 2">
    <name type="scientific">Protopolystoma xenopodis</name>
    <dbReference type="NCBI Taxonomy" id="117903"/>
    <lineage>
        <taxon>Eukaryota</taxon>
        <taxon>Metazoa</taxon>
        <taxon>Spiralia</taxon>
        <taxon>Lophotrochozoa</taxon>
        <taxon>Platyhelminthes</taxon>
        <taxon>Monogenea</taxon>
        <taxon>Polyopisthocotylea</taxon>
        <taxon>Polystomatidea</taxon>
        <taxon>Polystomatidae</taxon>
        <taxon>Protopolystoma</taxon>
    </lineage>
</organism>
<evidence type="ECO:0000313" key="1">
    <source>
        <dbReference type="EMBL" id="VEL20994.1"/>
    </source>
</evidence>
<name>A0A448WV55_9PLAT</name>
<dbReference type="EMBL" id="CAAALY010048983">
    <property type="protein sequence ID" value="VEL20994.1"/>
    <property type="molecule type" value="Genomic_DNA"/>
</dbReference>
<sequence length="153" mass="16818">MSSPKHFRFTTGVGGLLFRCPLSKHTTNDPSKLTNSKSLHSADAVLPCLNRSDLRSANVTSEYLTQILTNLSLVGRVSTKVKCPLILSKLAEIPESASIKEKEALLRTIFLPQLITLVQTSSPLKGQLIFHILFSYPDVLNFQFGPDLPAVII</sequence>
<protein>
    <submittedName>
        <fullName evidence="1">Uncharacterized protein</fullName>
    </submittedName>
</protein>
<reference evidence="1" key="1">
    <citation type="submission" date="2018-11" db="EMBL/GenBank/DDBJ databases">
        <authorList>
            <consortium name="Pathogen Informatics"/>
        </authorList>
    </citation>
    <scope>NUCLEOTIDE SEQUENCE</scope>
</reference>
<dbReference type="AlphaFoldDB" id="A0A448WV55"/>
<proteinExistence type="predicted"/>
<keyword evidence="2" id="KW-1185">Reference proteome</keyword>
<gene>
    <name evidence="1" type="ORF">PXEA_LOCUS14434</name>
</gene>
<dbReference type="Proteomes" id="UP000784294">
    <property type="component" value="Unassembled WGS sequence"/>
</dbReference>
<comment type="caution">
    <text evidence="1">The sequence shown here is derived from an EMBL/GenBank/DDBJ whole genome shotgun (WGS) entry which is preliminary data.</text>
</comment>
<accession>A0A448WV55</accession>
<evidence type="ECO:0000313" key="2">
    <source>
        <dbReference type="Proteomes" id="UP000784294"/>
    </source>
</evidence>